<dbReference type="Proteomes" id="UP000823824">
    <property type="component" value="Unassembled WGS sequence"/>
</dbReference>
<organism evidence="2 3">
    <name type="scientific">Candidatus Oscillibacter excrementigallinarum</name>
    <dbReference type="NCBI Taxonomy" id="2838716"/>
    <lineage>
        <taxon>Bacteria</taxon>
        <taxon>Bacillati</taxon>
        <taxon>Bacillota</taxon>
        <taxon>Clostridia</taxon>
        <taxon>Eubacteriales</taxon>
        <taxon>Oscillospiraceae</taxon>
        <taxon>Oscillibacter</taxon>
    </lineage>
</organism>
<comment type="caution">
    <text evidence="2">The sequence shown here is derived from an EMBL/GenBank/DDBJ whole genome shotgun (WGS) entry which is preliminary data.</text>
</comment>
<gene>
    <name evidence="2" type="ORF">H9787_09600</name>
</gene>
<reference evidence="2" key="1">
    <citation type="journal article" date="2021" name="PeerJ">
        <title>Extensive microbial diversity within the chicken gut microbiome revealed by metagenomics and culture.</title>
        <authorList>
            <person name="Gilroy R."/>
            <person name="Ravi A."/>
            <person name="Getino M."/>
            <person name="Pursley I."/>
            <person name="Horton D.L."/>
            <person name="Alikhan N.F."/>
            <person name="Baker D."/>
            <person name="Gharbi K."/>
            <person name="Hall N."/>
            <person name="Watson M."/>
            <person name="Adriaenssens E.M."/>
            <person name="Foster-Nyarko E."/>
            <person name="Jarju S."/>
            <person name="Secka A."/>
            <person name="Antonio M."/>
            <person name="Oren A."/>
            <person name="Chaudhuri R.R."/>
            <person name="La Ragione R."/>
            <person name="Hildebrand F."/>
            <person name="Pallen M.J."/>
        </authorList>
    </citation>
    <scope>NUCLEOTIDE SEQUENCE</scope>
    <source>
        <strain evidence="2">ChiBcec18-1249</strain>
    </source>
</reference>
<feature type="domain" description="HTH cro/C1-type" evidence="1">
    <location>
        <begin position="50"/>
        <end position="64"/>
    </location>
</feature>
<evidence type="ECO:0000313" key="3">
    <source>
        <dbReference type="Proteomes" id="UP000823824"/>
    </source>
</evidence>
<name>A0A9D2LK27_9FIRM</name>
<dbReference type="GO" id="GO:0003677">
    <property type="term" value="F:DNA binding"/>
    <property type="evidence" value="ECO:0007669"/>
    <property type="project" value="InterPro"/>
</dbReference>
<reference evidence="2" key="2">
    <citation type="submission" date="2021-04" db="EMBL/GenBank/DDBJ databases">
        <authorList>
            <person name="Gilroy R."/>
        </authorList>
    </citation>
    <scope>NUCLEOTIDE SEQUENCE</scope>
    <source>
        <strain evidence="2">ChiBcec18-1249</strain>
    </source>
</reference>
<dbReference type="SUPFAM" id="SSF47413">
    <property type="entry name" value="lambda repressor-like DNA-binding domains"/>
    <property type="match status" value="1"/>
</dbReference>
<protein>
    <submittedName>
        <fullName evidence="2">Helix-turn-helix domain-containing protein</fullName>
    </submittedName>
</protein>
<dbReference type="CDD" id="cd00093">
    <property type="entry name" value="HTH_XRE"/>
    <property type="match status" value="1"/>
</dbReference>
<evidence type="ECO:0000313" key="2">
    <source>
        <dbReference type="EMBL" id="HJB13950.1"/>
    </source>
</evidence>
<evidence type="ECO:0000259" key="1">
    <source>
        <dbReference type="PROSITE" id="PS50943"/>
    </source>
</evidence>
<dbReference type="PROSITE" id="PS50943">
    <property type="entry name" value="HTH_CROC1"/>
    <property type="match status" value="1"/>
</dbReference>
<sequence length="75" mass="8579">MYDTQQIADRIKMRLKERHIQVKDMLSDLNMGINAISEFAKGKQMSCIALARIADYLDCSVDYLLGRTDDPAVNR</sequence>
<dbReference type="EMBL" id="DWZJ01000087">
    <property type="protein sequence ID" value="HJB13950.1"/>
    <property type="molecule type" value="Genomic_DNA"/>
</dbReference>
<dbReference type="Pfam" id="PF13443">
    <property type="entry name" value="HTH_26"/>
    <property type="match status" value="1"/>
</dbReference>
<dbReference type="InterPro" id="IPR001387">
    <property type="entry name" value="Cro/C1-type_HTH"/>
</dbReference>
<proteinExistence type="predicted"/>
<dbReference type="Gene3D" id="1.10.260.40">
    <property type="entry name" value="lambda repressor-like DNA-binding domains"/>
    <property type="match status" value="1"/>
</dbReference>
<dbReference type="AlphaFoldDB" id="A0A9D2LK27"/>
<accession>A0A9D2LK27</accession>
<dbReference type="InterPro" id="IPR010982">
    <property type="entry name" value="Lambda_DNA-bd_dom_sf"/>
</dbReference>